<evidence type="ECO:0000256" key="1">
    <source>
        <dbReference type="ARBA" id="ARBA00009921"/>
    </source>
</evidence>
<dbReference type="RefSeq" id="XP_022651886.1">
    <property type="nucleotide sequence ID" value="XM_022796151.1"/>
</dbReference>
<dbReference type="InterPro" id="IPR036397">
    <property type="entry name" value="RNaseH_sf"/>
</dbReference>
<keyword evidence="2" id="KW-0540">Nuclease</keyword>
<dbReference type="SUPFAM" id="SSF53098">
    <property type="entry name" value="Ribonuclease H-like"/>
    <property type="match status" value="1"/>
</dbReference>
<evidence type="ECO:0000256" key="5">
    <source>
        <dbReference type="ARBA" id="ARBA00072681"/>
    </source>
</evidence>
<dbReference type="Pfam" id="PF00929">
    <property type="entry name" value="RNase_T"/>
    <property type="match status" value="1"/>
</dbReference>
<dbReference type="GO" id="GO:0005739">
    <property type="term" value="C:mitochondrion"/>
    <property type="evidence" value="ECO:0007669"/>
    <property type="project" value="TreeGrafter"/>
</dbReference>
<evidence type="ECO:0000256" key="3">
    <source>
        <dbReference type="ARBA" id="ARBA00022801"/>
    </source>
</evidence>
<keyword evidence="8" id="KW-1185">Reference proteome</keyword>
<sequence>MVICRVALSLGAKCASFLRSGFIEKFKQNNLFVCKKAISFVSRVQQLRAGPMNFNTPNDKIMPSDIDQRICWIDMEMTGLDPDRDTIMEISCVVTDKDLNEVARIEQIILHQPEYVLNAMDDWCKQNHGASGLTEACLKSKISLKEAEDTVLVFLQRHTTPKKVPLGGNSVHADRQFIRRYMPKVYEHLHYRIIDVSSIRELCKRWYPDVSENEPKIKKAHRAYEDIRQSIQQLQYFRKTLFK</sequence>
<keyword evidence="4" id="KW-0269">Exonuclease</keyword>
<dbReference type="FunCoup" id="A0A7M7JVU5">
    <property type="interactions" value="2062"/>
</dbReference>
<dbReference type="OMA" id="AFFHYRN"/>
<reference evidence="7" key="1">
    <citation type="submission" date="2021-01" db="UniProtKB">
        <authorList>
            <consortium name="EnsemblMetazoa"/>
        </authorList>
    </citation>
    <scope>IDENTIFICATION</scope>
</reference>
<evidence type="ECO:0000256" key="4">
    <source>
        <dbReference type="ARBA" id="ARBA00022839"/>
    </source>
</evidence>
<dbReference type="SMART" id="SM00479">
    <property type="entry name" value="EXOIII"/>
    <property type="match status" value="1"/>
</dbReference>
<dbReference type="Gene3D" id="3.30.420.10">
    <property type="entry name" value="Ribonuclease H-like superfamily/Ribonuclease H"/>
    <property type="match status" value="1"/>
</dbReference>
<keyword evidence="3" id="KW-0378">Hydrolase</keyword>
<dbReference type="FunFam" id="3.30.420.10:FF:000003">
    <property type="entry name" value="Oligoribonuclease"/>
    <property type="match status" value="1"/>
</dbReference>
<dbReference type="KEGG" id="vde:111246480"/>
<evidence type="ECO:0000259" key="6">
    <source>
        <dbReference type="SMART" id="SM00479"/>
    </source>
</evidence>
<dbReference type="AlphaFoldDB" id="A0A7M7JVU5"/>
<dbReference type="NCBIfam" id="NF003765">
    <property type="entry name" value="PRK05359.1"/>
    <property type="match status" value="1"/>
</dbReference>
<dbReference type="GO" id="GO:0000175">
    <property type="term" value="F:3'-5'-RNA exonuclease activity"/>
    <property type="evidence" value="ECO:0007669"/>
    <property type="project" value="InterPro"/>
</dbReference>
<evidence type="ECO:0000256" key="2">
    <source>
        <dbReference type="ARBA" id="ARBA00022722"/>
    </source>
</evidence>
<dbReference type="CDD" id="cd06135">
    <property type="entry name" value="Orn"/>
    <property type="match status" value="1"/>
</dbReference>
<dbReference type="EnsemblMetazoa" id="XM_022796151">
    <property type="protein sequence ID" value="XP_022651886"/>
    <property type="gene ID" value="LOC111246480"/>
</dbReference>
<dbReference type="GeneID" id="111246480"/>
<protein>
    <recommendedName>
        <fullName evidence="5">Probable oligoribonuclease</fullName>
    </recommendedName>
</protein>
<evidence type="ECO:0000313" key="7">
    <source>
        <dbReference type="EnsemblMetazoa" id="XP_022651886"/>
    </source>
</evidence>
<dbReference type="OrthoDB" id="270189at2759"/>
<dbReference type="PANTHER" id="PTHR11046:SF0">
    <property type="entry name" value="OLIGORIBONUCLEASE, MITOCHONDRIAL"/>
    <property type="match status" value="1"/>
</dbReference>
<dbReference type="PANTHER" id="PTHR11046">
    <property type="entry name" value="OLIGORIBONUCLEASE, MITOCHONDRIAL"/>
    <property type="match status" value="1"/>
</dbReference>
<evidence type="ECO:0000313" key="8">
    <source>
        <dbReference type="Proteomes" id="UP000594260"/>
    </source>
</evidence>
<dbReference type="InParanoid" id="A0A7M7JVU5"/>
<feature type="domain" description="Exonuclease" evidence="6">
    <location>
        <begin position="69"/>
        <end position="243"/>
    </location>
</feature>
<dbReference type="GO" id="GO:0003676">
    <property type="term" value="F:nucleic acid binding"/>
    <property type="evidence" value="ECO:0007669"/>
    <property type="project" value="InterPro"/>
</dbReference>
<proteinExistence type="inferred from homology"/>
<accession>A0A7M7JVU5</accession>
<dbReference type="InterPro" id="IPR013520">
    <property type="entry name" value="Ribonucl_H"/>
</dbReference>
<name>A0A7M7JVU5_VARDE</name>
<dbReference type="InterPro" id="IPR022894">
    <property type="entry name" value="Oligoribonuclease"/>
</dbReference>
<organism evidence="7 8">
    <name type="scientific">Varroa destructor</name>
    <name type="common">Honeybee mite</name>
    <dbReference type="NCBI Taxonomy" id="109461"/>
    <lineage>
        <taxon>Eukaryota</taxon>
        <taxon>Metazoa</taxon>
        <taxon>Ecdysozoa</taxon>
        <taxon>Arthropoda</taxon>
        <taxon>Chelicerata</taxon>
        <taxon>Arachnida</taxon>
        <taxon>Acari</taxon>
        <taxon>Parasitiformes</taxon>
        <taxon>Mesostigmata</taxon>
        <taxon>Gamasina</taxon>
        <taxon>Dermanyssoidea</taxon>
        <taxon>Varroidae</taxon>
        <taxon>Varroa</taxon>
    </lineage>
</organism>
<dbReference type="Proteomes" id="UP000594260">
    <property type="component" value="Unplaced"/>
</dbReference>
<comment type="similarity">
    <text evidence="1">Belongs to the oligoribonuclease family.</text>
</comment>
<dbReference type="InterPro" id="IPR012337">
    <property type="entry name" value="RNaseH-like_sf"/>
</dbReference>